<dbReference type="EMBL" id="MU266365">
    <property type="protein sequence ID" value="KAH7927520.1"/>
    <property type="molecule type" value="Genomic_DNA"/>
</dbReference>
<dbReference type="Proteomes" id="UP000790709">
    <property type="component" value="Unassembled WGS sequence"/>
</dbReference>
<sequence length="141" mass="15676">MSVSEVSFIYKIIPSSTPPSDPLPERLPVSKLDSDDRFIHLSTSLQVSRTLNKFFAGDSRVYLLRIPYGRVVENIKWEGLDGAIGTPGEEGKFPHLRNDDGQGLKLGRDEVDSVREVVRGAGEDTWDAALKAAEEEGWLVY</sequence>
<organism evidence="1 2">
    <name type="scientific">Leucogyrophana mollusca</name>
    <dbReference type="NCBI Taxonomy" id="85980"/>
    <lineage>
        <taxon>Eukaryota</taxon>
        <taxon>Fungi</taxon>
        <taxon>Dikarya</taxon>
        <taxon>Basidiomycota</taxon>
        <taxon>Agaricomycotina</taxon>
        <taxon>Agaricomycetes</taxon>
        <taxon>Agaricomycetidae</taxon>
        <taxon>Boletales</taxon>
        <taxon>Boletales incertae sedis</taxon>
        <taxon>Leucogyrophana</taxon>
    </lineage>
</organism>
<protein>
    <submittedName>
        <fullName evidence="1">Uncharacterized protein</fullName>
    </submittedName>
</protein>
<keyword evidence="2" id="KW-1185">Reference proteome</keyword>
<reference evidence="1" key="1">
    <citation type="journal article" date="2021" name="New Phytol.">
        <title>Evolutionary innovations through gain and loss of genes in the ectomycorrhizal Boletales.</title>
        <authorList>
            <person name="Wu G."/>
            <person name="Miyauchi S."/>
            <person name="Morin E."/>
            <person name="Kuo A."/>
            <person name="Drula E."/>
            <person name="Varga T."/>
            <person name="Kohler A."/>
            <person name="Feng B."/>
            <person name="Cao Y."/>
            <person name="Lipzen A."/>
            <person name="Daum C."/>
            <person name="Hundley H."/>
            <person name="Pangilinan J."/>
            <person name="Johnson J."/>
            <person name="Barry K."/>
            <person name="LaButti K."/>
            <person name="Ng V."/>
            <person name="Ahrendt S."/>
            <person name="Min B."/>
            <person name="Choi I.G."/>
            <person name="Park H."/>
            <person name="Plett J.M."/>
            <person name="Magnuson J."/>
            <person name="Spatafora J.W."/>
            <person name="Nagy L.G."/>
            <person name="Henrissat B."/>
            <person name="Grigoriev I.V."/>
            <person name="Yang Z.L."/>
            <person name="Xu J."/>
            <person name="Martin F.M."/>
        </authorList>
    </citation>
    <scope>NUCLEOTIDE SEQUENCE</scope>
    <source>
        <strain evidence="1">KUC20120723A-06</strain>
    </source>
</reference>
<accession>A0ACB8BNQ8</accession>
<comment type="caution">
    <text evidence="1">The sequence shown here is derived from an EMBL/GenBank/DDBJ whole genome shotgun (WGS) entry which is preliminary data.</text>
</comment>
<evidence type="ECO:0000313" key="2">
    <source>
        <dbReference type="Proteomes" id="UP000790709"/>
    </source>
</evidence>
<evidence type="ECO:0000313" key="1">
    <source>
        <dbReference type="EMBL" id="KAH7927520.1"/>
    </source>
</evidence>
<name>A0ACB8BNQ8_9AGAM</name>
<gene>
    <name evidence="1" type="ORF">BV22DRAFT_1031707</name>
</gene>
<proteinExistence type="predicted"/>